<comment type="similarity">
    <text evidence="1 5">Belongs to the bacterial ribosomal protein bL32 family.</text>
</comment>
<dbReference type="SUPFAM" id="SSF57829">
    <property type="entry name" value="Zn-binding ribosomal proteins"/>
    <property type="match status" value="1"/>
</dbReference>
<dbReference type="NCBIfam" id="TIGR01031">
    <property type="entry name" value="rpmF_bact"/>
    <property type="match status" value="1"/>
</dbReference>
<evidence type="ECO:0000256" key="1">
    <source>
        <dbReference type="ARBA" id="ARBA00008560"/>
    </source>
</evidence>
<dbReference type="HAMAP" id="MF_00340">
    <property type="entry name" value="Ribosomal_bL32"/>
    <property type="match status" value="1"/>
</dbReference>
<dbReference type="InterPro" id="IPR011332">
    <property type="entry name" value="Ribosomal_zn-bd"/>
</dbReference>
<sequence length="62" mass="7258">MAVPKRKQSKQRSSTRYAQWKVKPVALSECPQCHEHKKSHQICPKCGYYDGVQVVEQKEEKK</sequence>
<evidence type="ECO:0000256" key="4">
    <source>
        <dbReference type="ARBA" id="ARBA00035178"/>
    </source>
</evidence>
<dbReference type="AlphaFoldDB" id="A0A9D1Q0K7"/>
<gene>
    <name evidence="5 6" type="primary">rpmF</name>
    <name evidence="6" type="ORF">H9892_06915</name>
</gene>
<dbReference type="GO" id="GO:0006412">
    <property type="term" value="P:translation"/>
    <property type="evidence" value="ECO:0007669"/>
    <property type="project" value="UniProtKB-UniRule"/>
</dbReference>
<name>A0A9D1Q0K7_9FIRM</name>
<evidence type="ECO:0000313" key="7">
    <source>
        <dbReference type="Proteomes" id="UP000823990"/>
    </source>
</evidence>
<keyword evidence="2 5" id="KW-0689">Ribosomal protein</keyword>
<evidence type="ECO:0000256" key="2">
    <source>
        <dbReference type="ARBA" id="ARBA00022980"/>
    </source>
</evidence>
<evidence type="ECO:0000313" key="6">
    <source>
        <dbReference type="EMBL" id="HIW03054.1"/>
    </source>
</evidence>
<dbReference type="InterPro" id="IPR044957">
    <property type="entry name" value="Ribosomal_bL32_bact"/>
</dbReference>
<dbReference type="Pfam" id="PF01783">
    <property type="entry name" value="Ribosomal_L32p"/>
    <property type="match status" value="1"/>
</dbReference>
<dbReference type="PANTHER" id="PTHR35534">
    <property type="entry name" value="50S RIBOSOMAL PROTEIN L32"/>
    <property type="match status" value="1"/>
</dbReference>
<dbReference type="EMBL" id="DXHS01000119">
    <property type="protein sequence ID" value="HIW03054.1"/>
    <property type="molecule type" value="Genomic_DNA"/>
</dbReference>
<dbReference type="GO" id="GO:0015934">
    <property type="term" value="C:large ribosomal subunit"/>
    <property type="evidence" value="ECO:0007669"/>
    <property type="project" value="InterPro"/>
</dbReference>
<protein>
    <recommendedName>
        <fullName evidence="4 5">Large ribosomal subunit protein bL32</fullName>
    </recommendedName>
</protein>
<proteinExistence type="inferred from homology"/>
<evidence type="ECO:0000256" key="5">
    <source>
        <dbReference type="HAMAP-Rule" id="MF_00340"/>
    </source>
</evidence>
<reference evidence="6" key="1">
    <citation type="journal article" date="2021" name="PeerJ">
        <title>Extensive microbial diversity within the chicken gut microbiome revealed by metagenomics and culture.</title>
        <authorList>
            <person name="Gilroy R."/>
            <person name="Ravi A."/>
            <person name="Getino M."/>
            <person name="Pursley I."/>
            <person name="Horton D.L."/>
            <person name="Alikhan N.F."/>
            <person name="Baker D."/>
            <person name="Gharbi K."/>
            <person name="Hall N."/>
            <person name="Watson M."/>
            <person name="Adriaenssens E.M."/>
            <person name="Foster-Nyarko E."/>
            <person name="Jarju S."/>
            <person name="Secka A."/>
            <person name="Antonio M."/>
            <person name="Oren A."/>
            <person name="Chaudhuri R.R."/>
            <person name="La Ragione R."/>
            <person name="Hildebrand F."/>
            <person name="Pallen M.J."/>
        </authorList>
    </citation>
    <scope>NUCLEOTIDE SEQUENCE</scope>
    <source>
        <strain evidence="6">12435</strain>
    </source>
</reference>
<reference evidence="6" key="2">
    <citation type="submission" date="2021-04" db="EMBL/GenBank/DDBJ databases">
        <authorList>
            <person name="Gilroy R."/>
        </authorList>
    </citation>
    <scope>NUCLEOTIDE SEQUENCE</scope>
    <source>
        <strain evidence="6">12435</strain>
    </source>
</reference>
<organism evidence="6 7">
    <name type="scientific">Candidatus Protoclostridium stercorigallinarum</name>
    <dbReference type="NCBI Taxonomy" id="2838741"/>
    <lineage>
        <taxon>Bacteria</taxon>
        <taxon>Bacillati</taxon>
        <taxon>Bacillota</taxon>
        <taxon>Clostridia</taxon>
        <taxon>Candidatus Protoclostridium</taxon>
    </lineage>
</organism>
<dbReference type="InterPro" id="IPR002677">
    <property type="entry name" value="Ribosomal_bL32"/>
</dbReference>
<dbReference type="GO" id="GO:0003735">
    <property type="term" value="F:structural constituent of ribosome"/>
    <property type="evidence" value="ECO:0007669"/>
    <property type="project" value="InterPro"/>
</dbReference>
<dbReference type="Proteomes" id="UP000823990">
    <property type="component" value="Unassembled WGS sequence"/>
</dbReference>
<comment type="caution">
    <text evidence="6">The sequence shown here is derived from an EMBL/GenBank/DDBJ whole genome shotgun (WGS) entry which is preliminary data.</text>
</comment>
<dbReference type="PANTHER" id="PTHR35534:SF1">
    <property type="entry name" value="LARGE RIBOSOMAL SUBUNIT PROTEIN BL32"/>
    <property type="match status" value="1"/>
</dbReference>
<evidence type="ECO:0000256" key="3">
    <source>
        <dbReference type="ARBA" id="ARBA00023274"/>
    </source>
</evidence>
<keyword evidence="3 5" id="KW-0687">Ribonucleoprotein</keyword>
<accession>A0A9D1Q0K7</accession>